<gene>
    <name evidence="1" type="primary">vapB34</name>
    <name evidence="1" type="ORF">AArcS_0778</name>
</gene>
<evidence type="ECO:0000313" key="2">
    <source>
        <dbReference type="Proteomes" id="UP000663586"/>
    </source>
</evidence>
<keyword evidence="2" id="KW-1185">Reference proteome</keyword>
<proteinExistence type="predicted"/>
<accession>A0A897MNM8</accession>
<dbReference type="AlphaFoldDB" id="A0A897MNM8"/>
<reference evidence="1" key="1">
    <citation type="submission" date="2020-11" db="EMBL/GenBank/DDBJ databases">
        <title>Carbohydrate-dependent, anaerobic sulfur respiration: A novel catabolism in halophilic archaea.</title>
        <authorList>
            <person name="Sorokin D.Y."/>
            <person name="Messina E."/>
            <person name="Smedile F."/>
            <person name="La Cono V."/>
            <person name="Hallsworth J.E."/>
            <person name="Yakimov M.M."/>
        </authorList>
    </citation>
    <scope>NUCLEOTIDE SEQUENCE</scope>
    <source>
        <strain evidence="1">AArc-S</strain>
    </source>
</reference>
<protein>
    <submittedName>
        <fullName evidence="1">RHH/copG family antitoxin</fullName>
    </submittedName>
</protein>
<organism evidence="1 2">
    <name type="scientific">Natranaeroarchaeum sulfidigenes</name>
    <dbReference type="NCBI Taxonomy" id="2784880"/>
    <lineage>
        <taxon>Archaea</taxon>
        <taxon>Methanobacteriati</taxon>
        <taxon>Methanobacteriota</taxon>
        <taxon>Stenosarchaea group</taxon>
        <taxon>Halobacteria</taxon>
        <taxon>Halobacteriales</taxon>
        <taxon>Natronoarchaeaceae</taxon>
        <taxon>Natranaeroarchaeum</taxon>
    </lineage>
</organism>
<dbReference type="Proteomes" id="UP000663586">
    <property type="component" value="Chromosome"/>
</dbReference>
<dbReference type="KEGG" id="hara:AArcS_0778"/>
<sequence length="69" mass="7756">MFVYTDTSVGTETIGIREDVLVDRILDDATADWPEGFGTLPEEDADELEGIVEKSRELPHPTQPLVRLR</sequence>
<name>A0A897MNM8_9EURY</name>
<evidence type="ECO:0000313" key="1">
    <source>
        <dbReference type="EMBL" id="QSG02002.1"/>
    </source>
</evidence>
<dbReference type="EMBL" id="CP064786">
    <property type="protein sequence ID" value="QSG02002.1"/>
    <property type="molecule type" value="Genomic_DNA"/>
</dbReference>